<keyword evidence="2" id="KW-0472">Membrane</keyword>
<evidence type="ECO:0000313" key="3">
    <source>
        <dbReference type="EMBL" id="GCE18281.1"/>
    </source>
</evidence>
<reference evidence="4" key="1">
    <citation type="submission" date="2018-12" db="EMBL/GenBank/DDBJ databases">
        <title>Tengunoibacter tsumagoiensis gen. nov., sp. nov., Dictyobacter kobayashii sp. nov., D. alpinus sp. nov., and D. joshuensis sp. nov. and description of Dictyobacteraceae fam. nov. within the order Ktedonobacterales isolated from Tengu-no-mugimeshi.</title>
        <authorList>
            <person name="Wang C.M."/>
            <person name="Zheng Y."/>
            <person name="Sakai Y."/>
            <person name="Toyoda A."/>
            <person name="Minakuchi Y."/>
            <person name="Abe K."/>
            <person name="Yokota A."/>
            <person name="Yabe S."/>
        </authorList>
    </citation>
    <scope>NUCLEOTIDE SEQUENCE [LARGE SCALE GENOMIC DNA]</scope>
    <source>
        <strain evidence="4">Uno11</strain>
    </source>
</reference>
<keyword evidence="2" id="KW-1133">Transmembrane helix</keyword>
<organism evidence="3 4">
    <name type="scientific">Dictyobacter kobayashii</name>
    <dbReference type="NCBI Taxonomy" id="2014872"/>
    <lineage>
        <taxon>Bacteria</taxon>
        <taxon>Bacillati</taxon>
        <taxon>Chloroflexota</taxon>
        <taxon>Ktedonobacteria</taxon>
        <taxon>Ktedonobacterales</taxon>
        <taxon>Dictyobacteraceae</taxon>
        <taxon>Dictyobacter</taxon>
    </lineage>
</organism>
<feature type="transmembrane region" description="Helical" evidence="2">
    <location>
        <begin position="89"/>
        <end position="113"/>
    </location>
</feature>
<feature type="region of interest" description="Disordered" evidence="1">
    <location>
        <begin position="1"/>
        <end position="52"/>
    </location>
</feature>
<comment type="caution">
    <text evidence="3">The sequence shown here is derived from an EMBL/GenBank/DDBJ whole genome shotgun (WGS) entry which is preliminary data.</text>
</comment>
<name>A0A402AGM4_9CHLR</name>
<evidence type="ECO:0000313" key="4">
    <source>
        <dbReference type="Proteomes" id="UP000287188"/>
    </source>
</evidence>
<dbReference type="RefSeq" id="WP_126549841.1">
    <property type="nucleotide sequence ID" value="NZ_BIFS01000001.1"/>
</dbReference>
<evidence type="ECO:0000256" key="2">
    <source>
        <dbReference type="SAM" id="Phobius"/>
    </source>
</evidence>
<sequence length="286" mass="29965">MKLGPSNPNNQPDMLGQNDAPTEMFQTANRPQGFPYQPAAGQPFNPGQRPTPNVRPEQLINKRKGQTIPPGPLHTKIAYLWRSDPAYKVLFIAIGAVILCSVIGLVLLGSVFANFGGRSATTASNQGNTQATAPTPQNTPAGATQPTATPTLQPTATPTLQATATPLPQATVAPTPTPVVNNGPLTAQFSGLPGQVNNHTTVDITVTTQPGATVTLLITYTASPAFQQTNAVVADANGTATIPWSINERAFSHFSMNATARLYAIARGQNQQATSQPATVQVNLGR</sequence>
<accession>A0A402AGM4</accession>
<gene>
    <name evidence="3" type="ORF">KDK_20810</name>
</gene>
<dbReference type="AlphaFoldDB" id="A0A402AGM4"/>
<proteinExistence type="predicted"/>
<feature type="compositionally biased region" description="Polar residues" evidence="1">
    <location>
        <begin position="1"/>
        <end position="12"/>
    </location>
</feature>
<dbReference type="OrthoDB" id="149856at2"/>
<keyword evidence="4" id="KW-1185">Reference proteome</keyword>
<protein>
    <submittedName>
        <fullName evidence="3">Uncharacterized protein</fullName>
    </submittedName>
</protein>
<dbReference type="EMBL" id="BIFS01000001">
    <property type="protein sequence ID" value="GCE18281.1"/>
    <property type="molecule type" value="Genomic_DNA"/>
</dbReference>
<feature type="compositionally biased region" description="Low complexity" evidence="1">
    <location>
        <begin position="128"/>
        <end position="155"/>
    </location>
</feature>
<dbReference type="Proteomes" id="UP000287188">
    <property type="component" value="Unassembled WGS sequence"/>
</dbReference>
<keyword evidence="2" id="KW-0812">Transmembrane</keyword>
<evidence type="ECO:0000256" key="1">
    <source>
        <dbReference type="SAM" id="MobiDB-lite"/>
    </source>
</evidence>
<feature type="region of interest" description="Disordered" evidence="1">
    <location>
        <begin position="121"/>
        <end position="155"/>
    </location>
</feature>